<evidence type="ECO:0000313" key="11">
    <source>
        <dbReference type="Proteomes" id="UP001500929"/>
    </source>
</evidence>
<dbReference type="HAMAP" id="MF_00236">
    <property type="entry name" value="TatA_E"/>
    <property type="match status" value="1"/>
</dbReference>
<reference evidence="10 11" key="1">
    <citation type="journal article" date="2019" name="Int. J. Syst. Evol. Microbiol.">
        <title>The Global Catalogue of Microorganisms (GCM) 10K type strain sequencing project: providing services to taxonomists for standard genome sequencing and annotation.</title>
        <authorList>
            <consortium name="The Broad Institute Genomics Platform"/>
            <consortium name="The Broad Institute Genome Sequencing Center for Infectious Disease"/>
            <person name="Wu L."/>
            <person name="Ma J."/>
        </authorList>
    </citation>
    <scope>NUCLEOTIDE SEQUENCE [LARGE SCALE GENOMIC DNA]</scope>
    <source>
        <strain evidence="10 11">JCM 16117</strain>
    </source>
</reference>
<protein>
    <recommendedName>
        <fullName evidence="9">Sec-independent protein translocase protein TatA</fullName>
    </recommendedName>
</protein>
<evidence type="ECO:0000256" key="1">
    <source>
        <dbReference type="ARBA" id="ARBA00004162"/>
    </source>
</evidence>
<evidence type="ECO:0000256" key="3">
    <source>
        <dbReference type="ARBA" id="ARBA00022475"/>
    </source>
</evidence>
<evidence type="ECO:0000256" key="5">
    <source>
        <dbReference type="ARBA" id="ARBA00022927"/>
    </source>
</evidence>
<evidence type="ECO:0000256" key="7">
    <source>
        <dbReference type="ARBA" id="ARBA00023010"/>
    </source>
</evidence>
<evidence type="ECO:0000313" key="10">
    <source>
        <dbReference type="EMBL" id="GAA2246716.1"/>
    </source>
</evidence>
<comment type="similarity">
    <text evidence="9">Belongs to the TatA/E family.</text>
</comment>
<comment type="subcellular location">
    <subcellularLocation>
        <location evidence="1 9">Cell membrane</location>
        <topology evidence="1 9">Single-pass membrane protein</topology>
    </subcellularLocation>
</comment>
<keyword evidence="5 9" id="KW-0653">Protein transport</keyword>
<name>A0ABN3E246_9MICO</name>
<keyword evidence="2 9" id="KW-0813">Transport</keyword>
<comment type="function">
    <text evidence="9">Part of the twin-arginine translocation (Tat) system that transports large folded proteins containing a characteristic twin-arginine motif in their signal peptide across membranes. TatA could form the protein-conducting channel of the Tat system.</text>
</comment>
<comment type="caution">
    <text evidence="10">The sequence shown here is derived from an EMBL/GenBank/DDBJ whole genome shotgun (WGS) entry which is preliminary data.</text>
</comment>
<organism evidence="10 11">
    <name type="scientific">Herbiconiux moechotypicola</name>
    <dbReference type="NCBI Taxonomy" id="637393"/>
    <lineage>
        <taxon>Bacteria</taxon>
        <taxon>Bacillati</taxon>
        <taxon>Actinomycetota</taxon>
        <taxon>Actinomycetes</taxon>
        <taxon>Micrococcales</taxon>
        <taxon>Microbacteriaceae</taxon>
        <taxon>Herbiconiux</taxon>
    </lineage>
</organism>
<dbReference type="Gene3D" id="1.20.5.3310">
    <property type="match status" value="1"/>
</dbReference>
<proteinExistence type="inferred from homology"/>
<accession>A0ABN3E246</accession>
<keyword evidence="4 9" id="KW-0812">Transmembrane</keyword>
<dbReference type="InterPro" id="IPR006312">
    <property type="entry name" value="TatA/E"/>
</dbReference>
<evidence type="ECO:0000256" key="8">
    <source>
        <dbReference type="ARBA" id="ARBA00023136"/>
    </source>
</evidence>
<dbReference type="InterPro" id="IPR003369">
    <property type="entry name" value="TatA/B/E"/>
</dbReference>
<gene>
    <name evidence="9" type="primary">tatA</name>
    <name evidence="10" type="ORF">GCM10009851_35230</name>
</gene>
<evidence type="ECO:0000256" key="9">
    <source>
        <dbReference type="HAMAP-Rule" id="MF_00236"/>
    </source>
</evidence>
<dbReference type="PANTHER" id="PTHR42982:SF8">
    <property type="entry name" value="SEC-INDEPENDENT PROTEIN TRANSLOCASE PROTEIN TATA"/>
    <property type="match status" value="1"/>
</dbReference>
<keyword evidence="3 9" id="KW-1003">Cell membrane</keyword>
<dbReference type="EMBL" id="BAAAQY010000012">
    <property type="protein sequence ID" value="GAA2246716.1"/>
    <property type="molecule type" value="Genomic_DNA"/>
</dbReference>
<comment type="subunit">
    <text evidence="9">The Tat system comprises two distinct complexes: a TatABC complex, containing multiple copies of TatA, TatB and TatC subunits, and a separate TatA complex, containing only TatA subunits. Substrates initially bind to the TatABC complex, which probably triggers association of the separate TatA complex to form the active translocon.</text>
</comment>
<dbReference type="Proteomes" id="UP001500929">
    <property type="component" value="Unassembled WGS sequence"/>
</dbReference>
<keyword evidence="7 9" id="KW-0811">Translocation</keyword>
<dbReference type="PANTHER" id="PTHR42982">
    <property type="entry name" value="SEC-INDEPENDENT PROTEIN TRANSLOCASE PROTEIN TATA"/>
    <property type="match status" value="1"/>
</dbReference>
<evidence type="ECO:0000256" key="6">
    <source>
        <dbReference type="ARBA" id="ARBA00022989"/>
    </source>
</evidence>
<sequence>MGFLQNLTGWHALILLAVVLLFFGAAKLPSLAKSLGQSARILKSEVSAPETANAEAASETAAESVAVTAAVPVAVPVAQKA</sequence>
<dbReference type="RefSeq" id="WP_259480850.1">
    <property type="nucleotide sequence ID" value="NZ_BAAAQY010000012.1"/>
</dbReference>
<dbReference type="Pfam" id="PF02416">
    <property type="entry name" value="TatA_B_E"/>
    <property type="match status" value="1"/>
</dbReference>
<evidence type="ECO:0000256" key="2">
    <source>
        <dbReference type="ARBA" id="ARBA00022448"/>
    </source>
</evidence>
<keyword evidence="11" id="KW-1185">Reference proteome</keyword>
<keyword evidence="8 9" id="KW-0472">Membrane</keyword>
<keyword evidence="6 9" id="KW-1133">Transmembrane helix</keyword>
<evidence type="ECO:0000256" key="4">
    <source>
        <dbReference type="ARBA" id="ARBA00022692"/>
    </source>
</evidence>